<protein>
    <submittedName>
        <fullName evidence="2">Glycine cleavage system aminomethyltransferase T</fullName>
    </submittedName>
</protein>
<evidence type="ECO:0000259" key="1">
    <source>
        <dbReference type="Pfam" id="PF01571"/>
    </source>
</evidence>
<sequence length="449" mass="48986">MTGTLQEALDRAASPVQLLRDSPASPHVFPVRAEFSNWRSERNSWRTACALLDQSHHMTDLFLSGPDAEGLLRGLAVNSFANFPVDRAKQFIAVNHSGQLIGDAILAHLDEQSFNLVGHPMAIDWVQYHAETGGHDVEVSRDGNSIVRAGDPSLFRYELQGPTAMAIVEKLTGAPVPQLGFFHMGHLPIAGLQVRAIRHGMAGQPGFELFGPWAEGGRVRDALLQAGGEFGLTQVGAKGYSTANLESGWVPSPVPAVFTDERLRGYREWLPASAAGSLGGSFDSADIEDYFLTPYELGYGRSIAFDHDFVGREALEALSRTSSRRKVTLVWNPDDVQDVMGSILRPGLPAKYIELPKARYALFQVDRVLQDGVTVGQSFDCGYIANEHSFVSLAAVEGLEDGAEVTVLWGEEPNSAKLQVEPHRQVPIRATVAPAPFVQYARESYRATH</sequence>
<dbReference type="SUPFAM" id="SSF103025">
    <property type="entry name" value="Folate-binding domain"/>
    <property type="match status" value="1"/>
</dbReference>
<dbReference type="RefSeq" id="WP_307361092.1">
    <property type="nucleotide sequence ID" value="NZ_JAUSTB010000010.1"/>
</dbReference>
<dbReference type="Proteomes" id="UP001239267">
    <property type="component" value="Unassembled WGS sequence"/>
</dbReference>
<dbReference type="Gene3D" id="3.30.1360.120">
    <property type="entry name" value="Probable tRNA modification gtpase trme, domain 1"/>
    <property type="match status" value="1"/>
</dbReference>
<accession>A0AAJ1WGQ3</accession>
<dbReference type="InterPro" id="IPR028896">
    <property type="entry name" value="GcvT/YgfZ/DmdA"/>
</dbReference>
<dbReference type="PANTHER" id="PTHR43757">
    <property type="entry name" value="AMINOMETHYLTRANSFERASE"/>
    <property type="match status" value="1"/>
</dbReference>
<dbReference type="PANTHER" id="PTHR43757:SF2">
    <property type="entry name" value="AMINOMETHYLTRANSFERASE, MITOCHONDRIAL"/>
    <property type="match status" value="1"/>
</dbReference>
<dbReference type="AlphaFoldDB" id="A0AAJ1WGQ3"/>
<gene>
    <name evidence="2" type="ORF">J2T23_002961</name>
</gene>
<dbReference type="InterPro" id="IPR027266">
    <property type="entry name" value="TrmE/GcvT-like"/>
</dbReference>
<reference evidence="2 3" key="1">
    <citation type="submission" date="2023-07" db="EMBL/GenBank/DDBJ databases">
        <title>Sorghum-associated microbial communities from plants grown in Nebraska, USA.</title>
        <authorList>
            <person name="Schachtman D."/>
        </authorList>
    </citation>
    <scope>NUCLEOTIDE SEQUENCE [LARGE SCALE GENOMIC DNA]</scope>
    <source>
        <strain evidence="2 3">DS1001</strain>
    </source>
</reference>
<evidence type="ECO:0000313" key="2">
    <source>
        <dbReference type="EMBL" id="MDQ0147055.1"/>
    </source>
</evidence>
<proteinExistence type="predicted"/>
<dbReference type="EMBL" id="JAUSTB010000010">
    <property type="protein sequence ID" value="MDQ0147055.1"/>
    <property type="molecule type" value="Genomic_DNA"/>
</dbReference>
<organism evidence="2 3">
    <name type="scientific">Pseudarthrobacter niigatensis</name>
    <dbReference type="NCBI Taxonomy" id="369935"/>
    <lineage>
        <taxon>Bacteria</taxon>
        <taxon>Bacillati</taxon>
        <taxon>Actinomycetota</taxon>
        <taxon>Actinomycetes</taxon>
        <taxon>Micrococcales</taxon>
        <taxon>Micrococcaceae</taxon>
        <taxon>Pseudarthrobacter</taxon>
    </lineage>
</organism>
<name>A0AAJ1WGQ3_9MICC</name>
<dbReference type="InterPro" id="IPR006222">
    <property type="entry name" value="GCVT_N"/>
</dbReference>
<feature type="domain" description="GCVT N-terminal" evidence="1">
    <location>
        <begin position="26"/>
        <end position="249"/>
    </location>
</feature>
<dbReference type="Pfam" id="PF01571">
    <property type="entry name" value="GCV_T"/>
    <property type="match status" value="1"/>
</dbReference>
<evidence type="ECO:0000313" key="3">
    <source>
        <dbReference type="Proteomes" id="UP001239267"/>
    </source>
</evidence>
<comment type="caution">
    <text evidence="2">The sequence shown here is derived from an EMBL/GenBank/DDBJ whole genome shotgun (WGS) entry which is preliminary data.</text>
</comment>
<keyword evidence="3" id="KW-1185">Reference proteome</keyword>